<evidence type="ECO:0000256" key="2">
    <source>
        <dbReference type="ARBA" id="ARBA00012178"/>
    </source>
</evidence>
<keyword evidence="4" id="KW-0489">Methyltransferase</keyword>
<evidence type="ECO:0000256" key="12">
    <source>
        <dbReference type="ARBA" id="ARBA00047545"/>
    </source>
</evidence>
<evidence type="ECO:0000256" key="10">
    <source>
        <dbReference type="ARBA" id="ARBA00024057"/>
    </source>
</evidence>
<evidence type="ECO:0000259" key="19">
    <source>
        <dbReference type="PROSITE" id="PS50280"/>
    </source>
</evidence>
<accession>A0ABQ7Q2X9</accession>
<protein>
    <recommendedName>
        <fullName evidence="15">Protein-lysine N-trimethyltransferase SMYD5</fullName>
        <ecNumber evidence="2">2.1.1.359</ecNumber>
        <ecNumber evidence="10">2.1.1.372</ecNumber>
    </recommendedName>
    <alternativeName>
        <fullName evidence="11">SET and MYND domain-containing protein 5</fullName>
    </alternativeName>
    <alternativeName>
        <fullName evidence="16">[histone H3]-lysine20 N-trimethyltransferase SMYD5</fullName>
    </alternativeName>
    <alternativeName>
        <fullName evidence="17">[histone H4]-lysine36 N-trimethyltransferase SMYD5</fullName>
    </alternativeName>
</protein>
<feature type="domain" description="SET" evidence="19">
    <location>
        <begin position="3"/>
        <end position="332"/>
    </location>
</feature>
<reference evidence="20 21" key="1">
    <citation type="submission" date="2021-06" db="EMBL/GenBank/DDBJ databases">
        <title>A haploid diamondback moth (Plutella xylostella L.) genome assembly resolves 31 chromosomes and identifies a diamide resistance mutation.</title>
        <authorList>
            <person name="Ward C.M."/>
            <person name="Perry K.D."/>
            <person name="Baker G."/>
            <person name="Powis K."/>
            <person name="Heckel D.G."/>
            <person name="Baxter S.W."/>
        </authorList>
    </citation>
    <scope>NUCLEOTIDE SEQUENCE [LARGE SCALE GENOMIC DNA]</scope>
    <source>
        <strain evidence="20 21">LV</strain>
        <tissue evidence="20">Single pupa</tissue>
    </source>
</reference>
<dbReference type="SUPFAM" id="SSF144232">
    <property type="entry name" value="HIT/MYND zinc finger-like"/>
    <property type="match status" value="1"/>
</dbReference>
<evidence type="ECO:0000256" key="9">
    <source>
        <dbReference type="ARBA" id="ARBA00022833"/>
    </source>
</evidence>
<dbReference type="InterPro" id="IPR046341">
    <property type="entry name" value="SET_dom_sf"/>
</dbReference>
<dbReference type="EC" id="2.1.1.372" evidence="10"/>
<evidence type="ECO:0000256" key="6">
    <source>
        <dbReference type="ARBA" id="ARBA00022691"/>
    </source>
</evidence>
<dbReference type="InterPro" id="IPR001214">
    <property type="entry name" value="SET_dom"/>
</dbReference>
<evidence type="ECO:0000256" key="15">
    <source>
        <dbReference type="ARBA" id="ARBA00049768"/>
    </source>
</evidence>
<dbReference type="PANTHER" id="PTHR46402:SF2">
    <property type="entry name" value="HISTONE-LYSINE N-TRIMETHYLTRANSFERASE SMYD5"/>
    <property type="match status" value="1"/>
</dbReference>
<keyword evidence="7" id="KW-0479">Metal-binding</keyword>
<evidence type="ECO:0000256" key="8">
    <source>
        <dbReference type="ARBA" id="ARBA00022771"/>
    </source>
</evidence>
<dbReference type="EC" id="2.1.1.359" evidence="2"/>
<comment type="catalytic activity">
    <reaction evidence="12">
        <text>L-lysyl(36)-[histone H3] + 3 S-adenosyl-L-methionine = N(6),N(6),N(6)-trimethyl-L-lysyl(36)-[histone H3] + 3 S-adenosyl-L-homocysteine + 3 H(+)</text>
        <dbReference type="Rhea" id="RHEA:60324"/>
        <dbReference type="Rhea" id="RHEA-COMP:9785"/>
        <dbReference type="Rhea" id="RHEA-COMP:15536"/>
        <dbReference type="ChEBI" id="CHEBI:15378"/>
        <dbReference type="ChEBI" id="CHEBI:29969"/>
        <dbReference type="ChEBI" id="CHEBI:57856"/>
        <dbReference type="ChEBI" id="CHEBI:59789"/>
        <dbReference type="ChEBI" id="CHEBI:61961"/>
        <dbReference type="EC" id="2.1.1.359"/>
    </reaction>
</comment>
<evidence type="ECO:0000256" key="3">
    <source>
        <dbReference type="ARBA" id="ARBA00022490"/>
    </source>
</evidence>
<dbReference type="CDD" id="cd10521">
    <property type="entry name" value="SET_SMYD5"/>
    <property type="match status" value="1"/>
</dbReference>
<evidence type="ECO:0000256" key="11">
    <source>
        <dbReference type="ARBA" id="ARBA00033038"/>
    </source>
</evidence>
<dbReference type="Gene3D" id="2.170.270.10">
    <property type="entry name" value="SET domain"/>
    <property type="match status" value="1"/>
</dbReference>
<evidence type="ECO:0000256" key="16">
    <source>
        <dbReference type="ARBA" id="ARBA00049789"/>
    </source>
</evidence>
<evidence type="ECO:0000256" key="13">
    <source>
        <dbReference type="ARBA" id="ARBA00048081"/>
    </source>
</evidence>
<comment type="caution">
    <text evidence="20">The sequence shown here is derived from an EMBL/GenBank/DDBJ whole genome shotgun (WGS) entry which is preliminary data.</text>
</comment>
<dbReference type="SMART" id="SM00317">
    <property type="entry name" value="SET"/>
    <property type="match status" value="1"/>
</dbReference>
<feature type="region of interest" description="Disordered" evidence="18">
    <location>
        <begin position="366"/>
        <end position="386"/>
    </location>
</feature>
<evidence type="ECO:0000256" key="17">
    <source>
        <dbReference type="ARBA" id="ARBA00049806"/>
    </source>
</evidence>
<gene>
    <name evidence="20" type="ORF">JYU34_017628</name>
</gene>
<dbReference type="PROSITE" id="PS50280">
    <property type="entry name" value="SET"/>
    <property type="match status" value="1"/>
</dbReference>
<keyword evidence="6" id="KW-0949">S-adenosyl-L-methionine</keyword>
<keyword evidence="3" id="KW-0963">Cytoplasm</keyword>
<name>A0ABQ7Q2X9_PLUXY</name>
<comment type="catalytic activity">
    <reaction evidence="13">
        <text>L-lysyl(20)-[histone H4] + 3 S-adenosyl-L-methionine = N(6),N(6),N(6)-trimethyl-L-lysyl(20)-[histone H4] + 3 S-adenosyl-L-homocysteine + 3 H(+)</text>
        <dbReference type="Rhea" id="RHEA:64456"/>
        <dbReference type="Rhea" id="RHEA-COMP:15554"/>
        <dbReference type="Rhea" id="RHEA-COMP:15998"/>
        <dbReference type="ChEBI" id="CHEBI:15378"/>
        <dbReference type="ChEBI" id="CHEBI:29969"/>
        <dbReference type="ChEBI" id="CHEBI:57856"/>
        <dbReference type="ChEBI" id="CHEBI:59789"/>
        <dbReference type="ChEBI" id="CHEBI:61961"/>
        <dbReference type="EC" id="2.1.1.372"/>
    </reaction>
</comment>
<evidence type="ECO:0000256" key="5">
    <source>
        <dbReference type="ARBA" id="ARBA00022679"/>
    </source>
</evidence>
<dbReference type="SUPFAM" id="SSF82199">
    <property type="entry name" value="SET domain"/>
    <property type="match status" value="1"/>
</dbReference>
<evidence type="ECO:0000256" key="7">
    <source>
        <dbReference type="ARBA" id="ARBA00022723"/>
    </source>
</evidence>
<comment type="catalytic activity">
    <reaction evidence="14">
        <text>L-lysyl-[protein] + 3 S-adenosyl-L-methionine = N(6),N(6),N(6)-trimethyl-L-lysyl-[protein] + 3 S-adenosyl-L-homocysteine + 3 H(+)</text>
        <dbReference type="Rhea" id="RHEA:54192"/>
        <dbReference type="Rhea" id="RHEA-COMP:9752"/>
        <dbReference type="Rhea" id="RHEA-COMP:13826"/>
        <dbReference type="ChEBI" id="CHEBI:15378"/>
        <dbReference type="ChEBI" id="CHEBI:29969"/>
        <dbReference type="ChEBI" id="CHEBI:57856"/>
        <dbReference type="ChEBI" id="CHEBI:59789"/>
        <dbReference type="ChEBI" id="CHEBI:61961"/>
    </reaction>
    <physiologicalReaction direction="left-to-right" evidence="14">
        <dbReference type="Rhea" id="RHEA:54193"/>
    </physiologicalReaction>
</comment>
<dbReference type="EMBL" id="JAHIBW010000023">
    <property type="protein sequence ID" value="KAG7299115.1"/>
    <property type="molecule type" value="Genomic_DNA"/>
</dbReference>
<organism evidence="20 21">
    <name type="scientific">Plutella xylostella</name>
    <name type="common">Diamondback moth</name>
    <name type="synonym">Plutella maculipennis</name>
    <dbReference type="NCBI Taxonomy" id="51655"/>
    <lineage>
        <taxon>Eukaryota</taxon>
        <taxon>Metazoa</taxon>
        <taxon>Ecdysozoa</taxon>
        <taxon>Arthropoda</taxon>
        <taxon>Hexapoda</taxon>
        <taxon>Insecta</taxon>
        <taxon>Pterygota</taxon>
        <taxon>Neoptera</taxon>
        <taxon>Endopterygota</taxon>
        <taxon>Lepidoptera</taxon>
        <taxon>Glossata</taxon>
        <taxon>Ditrysia</taxon>
        <taxon>Yponomeutoidea</taxon>
        <taxon>Plutellidae</taxon>
        <taxon>Plutella</taxon>
    </lineage>
</organism>
<dbReference type="InterPro" id="IPR044422">
    <property type="entry name" value="SMYD5_SET"/>
</dbReference>
<dbReference type="Pfam" id="PF00856">
    <property type="entry name" value="SET"/>
    <property type="match status" value="1"/>
</dbReference>
<evidence type="ECO:0000256" key="18">
    <source>
        <dbReference type="SAM" id="MobiDB-lite"/>
    </source>
</evidence>
<comment type="subcellular location">
    <subcellularLocation>
        <location evidence="1">Cytoplasm</location>
    </subcellularLocation>
</comment>
<dbReference type="PANTHER" id="PTHR46402">
    <property type="entry name" value="SET AND MYND DOMAIN-CONTAINING PROTEIN 5"/>
    <property type="match status" value="1"/>
</dbReference>
<evidence type="ECO:0000313" key="21">
    <source>
        <dbReference type="Proteomes" id="UP000823941"/>
    </source>
</evidence>
<keyword evidence="5" id="KW-0808">Transferase</keyword>
<dbReference type="Proteomes" id="UP000823941">
    <property type="component" value="Chromosome 23"/>
</dbReference>
<evidence type="ECO:0000313" key="20">
    <source>
        <dbReference type="EMBL" id="KAG7299115.1"/>
    </source>
</evidence>
<evidence type="ECO:0000256" key="14">
    <source>
        <dbReference type="ARBA" id="ARBA00049497"/>
    </source>
</evidence>
<keyword evidence="8" id="KW-0863">Zinc-finger</keyword>
<keyword evidence="21" id="KW-1185">Reference proteome</keyword>
<evidence type="ECO:0000256" key="1">
    <source>
        <dbReference type="ARBA" id="ARBA00004496"/>
    </source>
</evidence>
<keyword evidence="9" id="KW-0862">Zinc</keyword>
<proteinExistence type="predicted"/>
<sequence length="386" mass="43413">MMEGYEIRISNSKKGKGLFATKKFAEGDVILEEDPLVSCQFAWNAAYRYIACDHCMRPLETPEQNVRRLANKPDFVLPYPDCVDIGFGQPVPCDQCGVLYCSEGCRNKALEQYHRTLCHDPSDAQHPIVLLLDTWKQMHYPPETTNIMLLVRILAYIHQSPQPDEAASTIKRFCHRTVNEDAELVHKLLGEQFTSQMNTLREMTANVVSGENVQEFVTPDGFCSLMALIGTNGQGVGSSPLAAWASRAPQLPLSDDERRQLDALLDHVYQCVDAESGTFLNTEGSGLYQIQSSCNHSCSPNAEPGFPHGNHRLQLKAVKDIEEGEEIYISYLDECMIGRSRHSRQKELALNYLFVCWCERCMSEASDPDVTSEEEMSEEEISDADD</sequence>
<evidence type="ECO:0000256" key="4">
    <source>
        <dbReference type="ARBA" id="ARBA00022603"/>
    </source>
</evidence>